<evidence type="ECO:0000313" key="1">
    <source>
        <dbReference type="EMBL" id="POG66842.1"/>
    </source>
</evidence>
<dbReference type="Gene3D" id="1.10.10.10">
    <property type="entry name" value="Winged helix-like DNA-binding domain superfamily/Winged helix DNA-binding domain"/>
    <property type="match status" value="1"/>
</dbReference>
<proteinExistence type="predicted"/>
<dbReference type="AlphaFoldDB" id="A0A2P4PN73"/>
<name>A0A2P4PN73_RHIID</name>
<comment type="caution">
    <text evidence="1">The sequence shown here is derived from an EMBL/GenBank/DDBJ whole genome shotgun (WGS) entry which is preliminary data.</text>
</comment>
<dbReference type="SUPFAM" id="SSF46689">
    <property type="entry name" value="Homeodomain-like"/>
    <property type="match status" value="1"/>
</dbReference>
<sequence length="172" mass="20368">MPREFSKDLYWRIVYLYTDGLSTMDIANTLHMSKGVVNKIKKRYNRWACIINPFKGVPGRRKLFSRRDMTILRGLVREKVDWYLDELIYEMECLIGKRASIATLWRSLQYLGITRKKLQKAALERNEIVRAHYLATIGEHYTRNQLIFIDESAKDERSLSRLYGYSPRNTPA</sequence>
<keyword evidence="2" id="KW-1185">Reference proteome</keyword>
<organism evidence="1 2">
    <name type="scientific">Rhizophagus irregularis (strain DAOM 181602 / DAOM 197198 / MUCL 43194)</name>
    <name type="common">Arbuscular mycorrhizal fungus</name>
    <name type="synonym">Glomus intraradices</name>
    <dbReference type="NCBI Taxonomy" id="747089"/>
    <lineage>
        <taxon>Eukaryota</taxon>
        <taxon>Fungi</taxon>
        <taxon>Fungi incertae sedis</taxon>
        <taxon>Mucoromycota</taxon>
        <taxon>Glomeromycotina</taxon>
        <taxon>Glomeromycetes</taxon>
        <taxon>Glomerales</taxon>
        <taxon>Glomeraceae</taxon>
        <taxon>Rhizophagus</taxon>
    </lineage>
</organism>
<reference evidence="1 2" key="2">
    <citation type="journal article" date="2018" name="New Phytol.">
        <title>High intraspecific genome diversity in the model arbuscular mycorrhizal symbiont Rhizophagus irregularis.</title>
        <authorList>
            <person name="Chen E.C.H."/>
            <person name="Morin E."/>
            <person name="Beaudet D."/>
            <person name="Noel J."/>
            <person name="Yildirir G."/>
            <person name="Ndikumana S."/>
            <person name="Charron P."/>
            <person name="St-Onge C."/>
            <person name="Giorgi J."/>
            <person name="Kruger M."/>
            <person name="Marton T."/>
            <person name="Ropars J."/>
            <person name="Grigoriev I.V."/>
            <person name="Hainaut M."/>
            <person name="Henrissat B."/>
            <person name="Roux C."/>
            <person name="Martin F."/>
            <person name="Corradi N."/>
        </authorList>
    </citation>
    <scope>NUCLEOTIDE SEQUENCE [LARGE SCALE GENOMIC DNA]</scope>
    <source>
        <strain evidence="1 2">DAOM 197198</strain>
    </source>
</reference>
<dbReference type="InterPro" id="IPR036388">
    <property type="entry name" value="WH-like_DNA-bd_sf"/>
</dbReference>
<gene>
    <name evidence="1" type="ORF">GLOIN_2v1481985</name>
</gene>
<dbReference type="Proteomes" id="UP000018888">
    <property type="component" value="Unassembled WGS sequence"/>
</dbReference>
<evidence type="ECO:0000313" key="2">
    <source>
        <dbReference type="Proteomes" id="UP000018888"/>
    </source>
</evidence>
<accession>A0A2P4PN73</accession>
<reference evidence="1 2" key="1">
    <citation type="journal article" date="2013" name="Proc. Natl. Acad. Sci. U.S.A.">
        <title>Genome of an arbuscular mycorrhizal fungus provides insight into the oldest plant symbiosis.</title>
        <authorList>
            <person name="Tisserant E."/>
            <person name="Malbreil M."/>
            <person name="Kuo A."/>
            <person name="Kohler A."/>
            <person name="Symeonidi A."/>
            <person name="Balestrini R."/>
            <person name="Charron P."/>
            <person name="Duensing N."/>
            <person name="Frei Dit Frey N."/>
            <person name="Gianinazzi-Pearson V."/>
            <person name="Gilbert L.B."/>
            <person name="Handa Y."/>
            <person name="Herr J.R."/>
            <person name="Hijri M."/>
            <person name="Koul R."/>
            <person name="Kawaguchi M."/>
            <person name="Krajinski F."/>
            <person name="Lammers P.J."/>
            <person name="Masclaux F.G."/>
            <person name="Murat C."/>
            <person name="Morin E."/>
            <person name="Ndikumana S."/>
            <person name="Pagni M."/>
            <person name="Petitpierre D."/>
            <person name="Requena N."/>
            <person name="Rosikiewicz P."/>
            <person name="Riley R."/>
            <person name="Saito K."/>
            <person name="San Clemente H."/>
            <person name="Shapiro H."/>
            <person name="van Tuinen D."/>
            <person name="Becard G."/>
            <person name="Bonfante P."/>
            <person name="Paszkowski U."/>
            <person name="Shachar-Hill Y.Y."/>
            <person name="Tuskan G.A."/>
            <person name="Young P.W."/>
            <person name="Sanders I.R."/>
            <person name="Henrissat B."/>
            <person name="Rensing S.A."/>
            <person name="Grigoriev I.V."/>
            <person name="Corradi N."/>
            <person name="Roux C."/>
            <person name="Martin F."/>
        </authorList>
    </citation>
    <scope>NUCLEOTIDE SEQUENCE [LARGE SCALE GENOMIC DNA]</scope>
    <source>
        <strain evidence="1 2">DAOM 197198</strain>
    </source>
</reference>
<dbReference type="VEuPathDB" id="FungiDB:RhiirFUN_009678"/>
<dbReference type="EMBL" id="AUPC02000182">
    <property type="protein sequence ID" value="POG66842.1"/>
    <property type="molecule type" value="Genomic_DNA"/>
</dbReference>
<protein>
    <submittedName>
        <fullName evidence="1">Uncharacterized protein</fullName>
    </submittedName>
</protein>
<dbReference type="InterPro" id="IPR009057">
    <property type="entry name" value="Homeodomain-like_sf"/>
</dbReference>